<accession>A0A5C6M4R3</accession>
<reference evidence="1 2" key="2">
    <citation type="submission" date="2019-08" db="EMBL/GenBank/DDBJ databases">
        <authorList>
            <person name="Henke P."/>
        </authorList>
    </citation>
    <scope>NUCLEOTIDE SEQUENCE [LARGE SCALE GENOMIC DNA]</scope>
    <source>
        <strain evidence="1">Phe10_nw2017</strain>
    </source>
</reference>
<organism evidence="1 2">
    <name type="scientific">Planctomyces bekefii</name>
    <dbReference type="NCBI Taxonomy" id="1653850"/>
    <lineage>
        <taxon>Bacteria</taxon>
        <taxon>Pseudomonadati</taxon>
        <taxon>Planctomycetota</taxon>
        <taxon>Planctomycetia</taxon>
        <taxon>Planctomycetales</taxon>
        <taxon>Planctomycetaceae</taxon>
        <taxon>Planctomyces</taxon>
    </lineage>
</organism>
<reference evidence="1 2" key="1">
    <citation type="submission" date="2019-08" db="EMBL/GenBank/DDBJ databases">
        <title>100 year-old enigma solved: identification of Planctomyces bekefii, the type genus and species of the phylum Planctomycetes.</title>
        <authorList>
            <person name="Svetlana D.N."/>
            <person name="Overmann J."/>
        </authorList>
    </citation>
    <scope>NUCLEOTIDE SEQUENCE [LARGE SCALE GENOMIC DNA]</scope>
    <source>
        <strain evidence="1">Phe10_nw2017</strain>
    </source>
</reference>
<comment type="caution">
    <text evidence="1">The sequence shown here is derived from an EMBL/GenBank/DDBJ whole genome shotgun (WGS) entry which is preliminary data.</text>
</comment>
<evidence type="ECO:0000313" key="1">
    <source>
        <dbReference type="EMBL" id="TWW09780.1"/>
    </source>
</evidence>
<dbReference type="InterPro" id="IPR010869">
    <property type="entry name" value="DUF1501"/>
</dbReference>
<evidence type="ECO:0008006" key="3">
    <source>
        <dbReference type="Google" id="ProtNLM"/>
    </source>
</evidence>
<evidence type="ECO:0000313" key="2">
    <source>
        <dbReference type="Proteomes" id="UP000321083"/>
    </source>
</evidence>
<keyword evidence="2" id="KW-1185">Reference proteome</keyword>
<name>A0A5C6M4R3_9PLAN</name>
<dbReference type="EMBL" id="SRHE01000180">
    <property type="protein sequence ID" value="TWW09780.1"/>
    <property type="molecule type" value="Genomic_DNA"/>
</dbReference>
<proteinExistence type="predicted"/>
<dbReference type="AlphaFoldDB" id="A0A5C6M4R3"/>
<dbReference type="Proteomes" id="UP000321083">
    <property type="component" value="Unassembled WGS sequence"/>
</dbReference>
<sequence>MTNVEAQMLRLNLNAVGQRITRRGMIEVGTWGASGVSLPQLLQAESIAGQNATRRSIINIHLDGGPPHLDTIDPKPDAPVEIRGEFDSIATKIPELRISELMPRLAAMADRFAFIRSLTGSAGAHDAFQCQSGYAESDLKSLGGRPAVGCVISKLLSSSVDTAPAFIDLMQGRPLVRKSARPGFLGPAMQPFRPDISQMFHRELEAGMKGELSRLGKDHTVSLTLNPALTEQRLGQRQQLLGSLDRLRRTADNSGMMEAMDQFGRQAAGILLSGRLADALDLE</sequence>
<dbReference type="Pfam" id="PF07394">
    <property type="entry name" value="DUF1501"/>
    <property type="match status" value="1"/>
</dbReference>
<protein>
    <recommendedName>
        <fullName evidence="3">DUF1501 domain-containing protein</fullName>
    </recommendedName>
</protein>
<gene>
    <name evidence="1" type="ORF">E3A20_10900</name>
</gene>